<dbReference type="InterPro" id="IPR017871">
    <property type="entry name" value="ABC_transporter-like_CS"/>
</dbReference>
<name>A0A1B7LX69_9MICC</name>
<evidence type="ECO:0000256" key="7">
    <source>
        <dbReference type="ARBA" id="ARBA00023136"/>
    </source>
</evidence>
<dbReference type="PROSITE" id="PS00211">
    <property type="entry name" value="ABC_TRANSPORTER_1"/>
    <property type="match status" value="1"/>
</dbReference>
<keyword evidence="2" id="KW-0813">Transport</keyword>
<dbReference type="InterPro" id="IPR027417">
    <property type="entry name" value="P-loop_NTPase"/>
</dbReference>
<comment type="caution">
    <text evidence="11">The sequence shown here is derived from an EMBL/GenBank/DDBJ whole genome shotgun (WGS) entry which is preliminary data.</text>
</comment>
<keyword evidence="7" id="KW-0472">Membrane</keyword>
<dbReference type="PANTHER" id="PTHR42711:SF19">
    <property type="entry name" value="DOXORUBICIN RESISTANCE ATP-BINDING PROTEIN DRRA"/>
    <property type="match status" value="1"/>
</dbReference>
<keyword evidence="6" id="KW-1278">Translocase</keyword>
<evidence type="ECO:0000256" key="3">
    <source>
        <dbReference type="ARBA" id="ARBA00022475"/>
    </source>
</evidence>
<comment type="similarity">
    <text evidence="9">Belongs to the ABC transporter superfamily. Drug exporter-1 (DrugE1) (TC 3.A.1.105) family.</text>
</comment>
<accession>A0A1B7LX69</accession>
<dbReference type="STRING" id="1837282.A6F49_16310"/>
<dbReference type="Gene3D" id="3.40.50.300">
    <property type="entry name" value="P-loop containing nucleotide triphosphate hydrolases"/>
    <property type="match status" value="1"/>
</dbReference>
<evidence type="ECO:0000313" key="12">
    <source>
        <dbReference type="Proteomes" id="UP000078292"/>
    </source>
</evidence>
<dbReference type="Pfam" id="PF00005">
    <property type="entry name" value="ABC_tran"/>
    <property type="match status" value="1"/>
</dbReference>
<dbReference type="InterPro" id="IPR005894">
    <property type="entry name" value="DrrA"/>
</dbReference>
<dbReference type="SMART" id="SM00382">
    <property type="entry name" value="AAA"/>
    <property type="match status" value="1"/>
</dbReference>
<dbReference type="GO" id="GO:0005524">
    <property type="term" value="F:ATP binding"/>
    <property type="evidence" value="ECO:0007669"/>
    <property type="project" value="UniProtKB-KW"/>
</dbReference>
<proteinExistence type="inferred from homology"/>
<keyword evidence="5 11" id="KW-0067">ATP-binding</keyword>
<evidence type="ECO:0000256" key="8">
    <source>
        <dbReference type="ARBA" id="ARBA00023251"/>
    </source>
</evidence>
<dbReference type="AlphaFoldDB" id="A0A1B7LX69"/>
<evidence type="ECO:0000313" key="11">
    <source>
        <dbReference type="EMBL" id="OAV59595.1"/>
    </source>
</evidence>
<dbReference type="GO" id="GO:1900753">
    <property type="term" value="P:doxorubicin transport"/>
    <property type="evidence" value="ECO:0007669"/>
    <property type="project" value="InterPro"/>
</dbReference>
<dbReference type="SUPFAM" id="SSF52540">
    <property type="entry name" value="P-loop containing nucleoside triphosphate hydrolases"/>
    <property type="match status" value="1"/>
</dbReference>
<evidence type="ECO:0000256" key="6">
    <source>
        <dbReference type="ARBA" id="ARBA00022967"/>
    </source>
</evidence>
<sequence length="328" mass="35321">MTSPQIHSHQLAVETQNLTQRFGTQAAVDNVNLHIAMGGVHAVLGPNGAGKTTVMRILATLLRPSSGYARVLGYDVVTHPAQVRERIALTGQFASLDEDLTGVENLALLARLRGYRGRSAKSRAESLLAAFGLMDAAARQVRKYSGGMRRRLDIAASLLVRPDLLFLDEPTTGLDPRSRNDVWNAVRTLVDAGTTVLLTTQYLDEADQLADRVTVLDTGRIVAEGTPSELKAIVGSGMLHIRLASPDQGRTAVTLLNARSEESAELSSDGFTVSLRLSDIAKAAPMIAELQHQGIQLTEFSLGQPSLNEVFLALTTPRSTPQEQHDDG</sequence>
<dbReference type="GO" id="GO:0043215">
    <property type="term" value="P:daunorubicin transport"/>
    <property type="evidence" value="ECO:0007669"/>
    <property type="project" value="InterPro"/>
</dbReference>
<dbReference type="InterPro" id="IPR050763">
    <property type="entry name" value="ABC_transporter_ATP-binding"/>
</dbReference>
<evidence type="ECO:0000256" key="4">
    <source>
        <dbReference type="ARBA" id="ARBA00022741"/>
    </source>
</evidence>
<dbReference type="OrthoDB" id="9804819at2"/>
<dbReference type="GO" id="GO:0005886">
    <property type="term" value="C:plasma membrane"/>
    <property type="evidence" value="ECO:0007669"/>
    <property type="project" value="UniProtKB-SubCell"/>
</dbReference>
<evidence type="ECO:0000256" key="5">
    <source>
        <dbReference type="ARBA" id="ARBA00022840"/>
    </source>
</evidence>
<evidence type="ECO:0000259" key="10">
    <source>
        <dbReference type="PROSITE" id="PS50893"/>
    </source>
</evidence>
<gene>
    <name evidence="11" type="ORF">A6F49_16310</name>
</gene>
<dbReference type="InterPro" id="IPR025302">
    <property type="entry name" value="DrrA1/2-like_C"/>
</dbReference>
<dbReference type="RefSeq" id="WP_043058919.1">
    <property type="nucleotide sequence ID" value="NZ_LXEY01000022.1"/>
</dbReference>
<keyword evidence="12" id="KW-1185">Reference proteome</keyword>
<dbReference type="GO" id="GO:0046677">
    <property type="term" value="P:response to antibiotic"/>
    <property type="evidence" value="ECO:0007669"/>
    <property type="project" value="UniProtKB-KW"/>
</dbReference>
<dbReference type="NCBIfam" id="TIGR01188">
    <property type="entry name" value="drrA"/>
    <property type="match status" value="1"/>
</dbReference>
<evidence type="ECO:0000256" key="9">
    <source>
        <dbReference type="ARBA" id="ARBA00049985"/>
    </source>
</evidence>
<dbReference type="InterPro" id="IPR003439">
    <property type="entry name" value="ABC_transporter-like_ATP-bd"/>
</dbReference>
<protein>
    <submittedName>
        <fullName evidence="11">Caunorubicin/doxorubicin resistance ATP-binding protein</fullName>
    </submittedName>
</protein>
<dbReference type="Proteomes" id="UP000078292">
    <property type="component" value="Unassembled WGS sequence"/>
</dbReference>
<evidence type="ECO:0000256" key="1">
    <source>
        <dbReference type="ARBA" id="ARBA00004413"/>
    </source>
</evidence>
<dbReference type="InterPro" id="IPR003593">
    <property type="entry name" value="AAA+_ATPase"/>
</dbReference>
<keyword evidence="4" id="KW-0547">Nucleotide-binding</keyword>
<comment type="subcellular location">
    <subcellularLocation>
        <location evidence="1">Cell membrane</location>
        <topology evidence="1">Peripheral membrane protein</topology>
        <orientation evidence="1">Cytoplasmic side</orientation>
    </subcellularLocation>
</comment>
<dbReference type="Pfam" id="PF13732">
    <property type="entry name" value="DrrA1-3_C"/>
    <property type="match status" value="1"/>
</dbReference>
<dbReference type="GO" id="GO:0016887">
    <property type="term" value="F:ATP hydrolysis activity"/>
    <property type="evidence" value="ECO:0007669"/>
    <property type="project" value="InterPro"/>
</dbReference>
<evidence type="ECO:0000256" key="2">
    <source>
        <dbReference type="ARBA" id="ARBA00022448"/>
    </source>
</evidence>
<dbReference type="EMBL" id="LXEY01000022">
    <property type="protein sequence ID" value="OAV59595.1"/>
    <property type="molecule type" value="Genomic_DNA"/>
</dbReference>
<dbReference type="PANTHER" id="PTHR42711">
    <property type="entry name" value="ABC TRANSPORTER ATP-BINDING PROTEIN"/>
    <property type="match status" value="1"/>
</dbReference>
<feature type="domain" description="ABC transporter" evidence="10">
    <location>
        <begin position="13"/>
        <end position="243"/>
    </location>
</feature>
<reference evidence="11 12" key="1">
    <citation type="submission" date="2016-04" db="EMBL/GenBank/DDBJ databases">
        <title>First whole genome shotgun sequence of the bacterium Enteractinococcus sp. strain UASWS1574.</title>
        <authorList>
            <person name="Crovadore J."/>
            <person name="Chablais R."/>
            <person name="Lefort F."/>
        </authorList>
    </citation>
    <scope>NUCLEOTIDE SEQUENCE [LARGE SCALE GENOMIC DNA]</scope>
    <source>
        <strain evidence="11 12">UASWS1574</strain>
    </source>
</reference>
<organism evidence="11 12">
    <name type="scientific">Enteractinococcus helveticum</name>
    <dbReference type="NCBI Taxonomy" id="1837282"/>
    <lineage>
        <taxon>Bacteria</taxon>
        <taxon>Bacillati</taxon>
        <taxon>Actinomycetota</taxon>
        <taxon>Actinomycetes</taxon>
        <taxon>Micrococcales</taxon>
        <taxon>Micrococcaceae</taxon>
    </lineage>
</organism>
<keyword evidence="8" id="KW-0046">Antibiotic resistance</keyword>
<keyword evidence="3" id="KW-1003">Cell membrane</keyword>
<dbReference type="FunFam" id="3.40.50.300:FF:000589">
    <property type="entry name" value="ABC transporter, ATP-binding subunit"/>
    <property type="match status" value="1"/>
</dbReference>
<dbReference type="PROSITE" id="PS50893">
    <property type="entry name" value="ABC_TRANSPORTER_2"/>
    <property type="match status" value="1"/>
</dbReference>